<proteinExistence type="predicted"/>
<keyword evidence="2" id="KW-1185">Reference proteome</keyword>
<gene>
    <name evidence="1" type="ORF">Gotri_000903</name>
</gene>
<dbReference type="AlphaFoldDB" id="A0A7J9FEX6"/>
<sequence length="31" mass="3555">MHPVQILDESQHLSREGVIGSVCYCRDARVR</sequence>
<evidence type="ECO:0000313" key="2">
    <source>
        <dbReference type="Proteomes" id="UP000593568"/>
    </source>
</evidence>
<accession>A0A7J9FEX6</accession>
<dbReference type="Proteomes" id="UP000593568">
    <property type="component" value="Unassembled WGS sequence"/>
</dbReference>
<comment type="caution">
    <text evidence="1">The sequence shown here is derived from an EMBL/GenBank/DDBJ whole genome shotgun (WGS) entry which is preliminary data.</text>
</comment>
<name>A0A7J9FEX6_9ROSI</name>
<feature type="non-terminal residue" evidence="1">
    <location>
        <position position="31"/>
    </location>
</feature>
<evidence type="ECO:0000313" key="1">
    <source>
        <dbReference type="EMBL" id="MBA0783135.1"/>
    </source>
</evidence>
<protein>
    <submittedName>
        <fullName evidence="1">Uncharacterized protein</fullName>
    </submittedName>
</protein>
<organism evidence="1 2">
    <name type="scientific">Gossypium trilobum</name>
    <dbReference type="NCBI Taxonomy" id="34281"/>
    <lineage>
        <taxon>Eukaryota</taxon>
        <taxon>Viridiplantae</taxon>
        <taxon>Streptophyta</taxon>
        <taxon>Embryophyta</taxon>
        <taxon>Tracheophyta</taxon>
        <taxon>Spermatophyta</taxon>
        <taxon>Magnoliopsida</taxon>
        <taxon>eudicotyledons</taxon>
        <taxon>Gunneridae</taxon>
        <taxon>Pentapetalae</taxon>
        <taxon>rosids</taxon>
        <taxon>malvids</taxon>
        <taxon>Malvales</taxon>
        <taxon>Malvaceae</taxon>
        <taxon>Malvoideae</taxon>
        <taxon>Gossypium</taxon>
    </lineage>
</organism>
<reference evidence="1 2" key="1">
    <citation type="journal article" date="2019" name="Genome Biol. Evol.">
        <title>Insights into the evolution of the New World diploid cottons (Gossypium, subgenus Houzingenia) based on genome sequencing.</title>
        <authorList>
            <person name="Grover C.E."/>
            <person name="Arick M.A. 2nd"/>
            <person name="Thrash A."/>
            <person name="Conover J.L."/>
            <person name="Sanders W.S."/>
            <person name="Peterson D.G."/>
            <person name="Frelichowski J.E."/>
            <person name="Scheffler J.A."/>
            <person name="Scheffler B.E."/>
            <person name="Wendel J.F."/>
        </authorList>
    </citation>
    <scope>NUCLEOTIDE SEQUENCE [LARGE SCALE GENOMIC DNA]</scope>
    <source>
        <strain evidence="1">8</strain>
        <tissue evidence="1">Leaf</tissue>
    </source>
</reference>
<dbReference type="EMBL" id="JABEZW010000013">
    <property type="protein sequence ID" value="MBA0783135.1"/>
    <property type="molecule type" value="Genomic_DNA"/>
</dbReference>